<dbReference type="OrthoDB" id="1451596at2"/>
<evidence type="ECO:0000256" key="6">
    <source>
        <dbReference type="SAM" id="Phobius"/>
    </source>
</evidence>
<reference evidence="9 10" key="1">
    <citation type="submission" date="2016-11" db="EMBL/GenBank/DDBJ databases">
        <title>Whole Genome Sequencing of Mucilaginibacter polytrichastri RG4-7(T) isolated from the moss sample.</title>
        <authorList>
            <person name="Li Y."/>
        </authorList>
    </citation>
    <scope>NUCLEOTIDE SEQUENCE [LARGE SCALE GENOMIC DNA]</scope>
    <source>
        <strain evidence="9 10">RG4-7</strain>
    </source>
</reference>
<keyword evidence="2" id="KW-1003">Cell membrane</keyword>
<evidence type="ECO:0000313" key="10">
    <source>
        <dbReference type="Proteomes" id="UP000186720"/>
    </source>
</evidence>
<organism evidence="9 10">
    <name type="scientific">Mucilaginibacter polytrichastri</name>
    <dbReference type="NCBI Taxonomy" id="1302689"/>
    <lineage>
        <taxon>Bacteria</taxon>
        <taxon>Pseudomonadati</taxon>
        <taxon>Bacteroidota</taxon>
        <taxon>Sphingobacteriia</taxon>
        <taxon>Sphingobacteriales</taxon>
        <taxon>Sphingobacteriaceae</taxon>
        <taxon>Mucilaginibacter</taxon>
    </lineage>
</organism>
<keyword evidence="5 6" id="KW-0472">Membrane</keyword>
<dbReference type="InterPro" id="IPR050250">
    <property type="entry name" value="Macrolide_Exporter_MacB"/>
</dbReference>
<evidence type="ECO:0000256" key="1">
    <source>
        <dbReference type="ARBA" id="ARBA00004651"/>
    </source>
</evidence>
<evidence type="ECO:0000256" key="3">
    <source>
        <dbReference type="ARBA" id="ARBA00022692"/>
    </source>
</evidence>
<feature type="transmembrane region" description="Helical" evidence="6">
    <location>
        <begin position="561"/>
        <end position="589"/>
    </location>
</feature>
<dbReference type="PANTHER" id="PTHR30572:SF18">
    <property type="entry name" value="ABC-TYPE MACROLIDE FAMILY EXPORT SYSTEM PERMEASE COMPONENT 2"/>
    <property type="match status" value="1"/>
</dbReference>
<feature type="domain" description="ABC3 transporter permease C-terminal" evidence="7">
    <location>
        <begin position="531"/>
        <end position="641"/>
    </location>
</feature>
<proteinExistence type="predicted"/>
<dbReference type="Pfam" id="PF12704">
    <property type="entry name" value="MacB_PCD"/>
    <property type="match status" value="1"/>
</dbReference>
<gene>
    <name evidence="9" type="ORF">RG47T_2532</name>
</gene>
<feature type="transmembrane region" description="Helical" evidence="6">
    <location>
        <begin position="176"/>
        <end position="203"/>
    </location>
</feature>
<accession>A0A1Q5ZZ79</accession>
<dbReference type="InterPro" id="IPR003838">
    <property type="entry name" value="ABC3_permease_C"/>
</dbReference>
<feature type="domain" description="ABC3 transporter permease C-terminal" evidence="7">
    <location>
        <begin position="135"/>
        <end position="249"/>
    </location>
</feature>
<dbReference type="InterPro" id="IPR025857">
    <property type="entry name" value="MacB_PCD"/>
</dbReference>
<dbReference type="PANTHER" id="PTHR30572">
    <property type="entry name" value="MEMBRANE COMPONENT OF TRANSPORTER-RELATED"/>
    <property type="match status" value="1"/>
</dbReference>
<protein>
    <submittedName>
        <fullName evidence="9">Uncharacterized protein</fullName>
    </submittedName>
</protein>
<comment type="subcellular location">
    <subcellularLocation>
        <location evidence="1">Cell membrane</location>
        <topology evidence="1">Multi-pass membrane protein</topology>
    </subcellularLocation>
</comment>
<dbReference type="Proteomes" id="UP000186720">
    <property type="component" value="Unassembled WGS sequence"/>
</dbReference>
<dbReference type="EMBL" id="MPPL01000001">
    <property type="protein sequence ID" value="OKS87073.1"/>
    <property type="molecule type" value="Genomic_DNA"/>
</dbReference>
<evidence type="ECO:0000313" key="9">
    <source>
        <dbReference type="EMBL" id="OKS87073.1"/>
    </source>
</evidence>
<dbReference type="GO" id="GO:0005886">
    <property type="term" value="C:plasma membrane"/>
    <property type="evidence" value="ECO:0007669"/>
    <property type="project" value="UniProtKB-SubCell"/>
</dbReference>
<dbReference type="AlphaFoldDB" id="A0A1Q5ZZ79"/>
<name>A0A1Q5ZZ79_9SPHI</name>
<keyword evidence="3 6" id="KW-0812">Transmembrane</keyword>
<feature type="transmembrane region" description="Helical" evidence="6">
    <location>
        <begin position="525"/>
        <end position="549"/>
    </location>
</feature>
<feature type="transmembrane region" description="Helical" evidence="6">
    <location>
        <begin position="270"/>
        <end position="293"/>
    </location>
</feature>
<keyword evidence="10" id="KW-1185">Reference proteome</keyword>
<feature type="transmembrane region" description="Helical" evidence="6">
    <location>
        <begin position="223"/>
        <end position="249"/>
    </location>
</feature>
<evidence type="ECO:0000259" key="7">
    <source>
        <dbReference type="Pfam" id="PF02687"/>
    </source>
</evidence>
<evidence type="ECO:0000256" key="4">
    <source>
        <dbReference type="ARBA" id="ARBA00022989"/>
    </source>
</evidence>
<dbReference type="STRING" id="1302689.RG47T_2532"/>
<dbReference type="GO" id="GO:0022857">
    <property type="term" value="F:transmembrane transporter activity"/>
    <property type="evidence" value="ECO:0007669"/>
    <property type="project" value="TreeGrafter"/>
</dbReference>
<feature type="transmembrane region" description="Helical" evidence="6">
    <location>
        <begin position="609"/>
        <end position="631"/>
    </location>
</feature>
<evidence type="ECO:0000256" key="5">
    <source>
        <dbReference type="ARBA" id="ARBA00023136"/>
    </source>
</evidence>
<sequence>MLGKQIIYGDSIKTFVSGIVADLKGNTDITFHDFVSFSTIYRVKELYDDVAEKQWGSTSSSSQFYIKLNKNVTAENVERQMNDLIKKRNPEMKQNSVDFHKFILEPLSDLHFNGNFNTYSNGRVANKNTLYGLLLIALFLLVLGCINFINLTTAQASQRAKEIGIRKTMGSSRAQLVVQLLSETFVITLFSVIIAIGLSPFILKLFADFIPKGVEADLLQLPIIAFLILLTLTVSFLSGFYPAIVLSSFKPAAVLKNQVNTSTNKSRNAWLRKSLTVTQFVIAQFFIMATVLVSKQIYFVLHKDLGFKKDAIVVIDTPYKSMNTNKRQILMDKLNAMPQIRLMSYGDEPPSSDNTNSYGSSYKDGKKEIKSDLQVKYGDPNYLNVYQFKLLSGRNLRLGDSSKAIVINASYAKLIGFKDPSDAEGTYINFNEANTEVVGIISDFYQQSLHNGIKPLGIILPDKYHKRIIHIALKPQTANGNEWKTAISGMQKAWKEVYPEDDFEYHFFDEKIAKFYESEQHTSTLLSWATGLCIFISCLGLLGLAMYTTNLRTKEIGVRKVLGATVAQIVTLLSAELVWLVLLAFVLVTPIAWFAMQKWMQNFTYRTTISWWVFALSGGGMLLTAFITLSFQTIKAAIANPARSLKSE</sequence>
<dbReference type="RefSeq" id="WP_083627392.1">
    <property type="nucleotide sequence ID" value="NZ_FPAM01000005.1"/>
</dbReference>
<feature type="domain" description="MacB-like periplasmic core" evidence="8">
    <location>
        <begin position="356"/>
        <end position="477"/>
    </location>
</feature>
<evidence type="ECO:0000256" key="2">
    <source>
        <dbReference type="ARBA" id="ARBA00022475"/>
    </source>
</evidence>
<comment type="caution">
    <text evidence="9">The sequence shown here is derived from an EMBL/GenBank/DDBJ whole genome shotgun (WGS) entry which is preliminary data.</text>
</comment>
<feature type="transmembrane region" description="Helical" evidence="6">
    <location>
        <begin position="130"/>
        <end position="151"/>
    </location>
</feature>
<evidence type="ECO:0000259" key="8">
    <source>
        <dbReference type="Pfam" id="PF12704"/>
    </source>
</evidence>
<keyword evidence="4 6" id="KW-1133">Transmembrane helix</keyword>
<dbReference type="Pfam" id="PF02687">
    <property type="entry name" value="FtsX"/>
    <property type="match status" value="2"/>
</dbReference>